<evidence type="ECO:0000313" key="7">
    <source>
        <dbReference type="Proteomes" id="UP000251314"/>
    </source>
</evidence>
<evidence type="ECO:0000313" key="5">
    <source>
        <dbReference type="EMBL" id="KAG3228680.1"/>
    </source>
</evidence>
<proteinExistence type="predicted"/>
<evidence type="ECO:0008006" key="8">
    <source>
        <dbReference type="Google" id="ProtNLM"/>
    </source>
</evidence>
<dbReference type="Proteomes" id="UP000251314">
    <property type="component" value="Unassembled WGS sequence"/>
</dbReference>
<dbReference type="EMBL" id="RCMG01000018">
    <property type="protein sequence ID" value="KAG2867894.1"/>
    <property type="molecule type" value="Genomic_DNA"/>
</dbReference>
<name>A0A329T278_9STRA</name>
<keyword evidence="7" id="KW-1185">Reference proteome</keyword>
<evidence type="ECO:0000313" key="6">
    <source>
        <dbReference type="EMBL" id="RAW43367.1"/>
    </source>
</evidence>
<dbReference type="OrthoDB" id="168403at2759"/>
<dbReference type="EMBL" id="RCML01000004">
    <property type="protein sequence ID" value="KAG3000157.1"/>
    <property type="molecule type" value="Genomic_DNA"/>
</dbReference>
<dbReference type="EMBL" id="RCMK01000017">
    <property type="protein sequence ID" value="KAG2954174.1"/>
    <property type="molecule type" value="Genomic_DNA"/>
</dbReference>
<dbReference type="EMBL" id="RCMV01000012">
    <property type="protein sequence ID" value="KAG3228680.1"/>
    <property type="molecule type" value="Genomic_DNA"/>
</dbReference>
<organism evidence="6 7">
    <name type="scientific">Phytophthora cactorum</name>
    <dbReference type="NCBI Taxonomy" id="29920"/>
    <lineage>
        <taxon>Eukaryota</taxon>
        <taxon>Sar</taxon>
        <taxon>Stramenopiles</taxon>
        <taxon>Oomycota</taxon>
        <taxon>Peronosporomycetes</taxon>
        <taxon>Peronosporales</taxon>
        <taxon>Peronosporaceae</taxon>
        <taxon>Phytophthora</taxon>
    </lineage>
</organism>
<gene>
    <name evidence="6" type="ORF">PC110_g461</name>
    <name evidence="1" type="ORF">PC113_g1534</name>
    <name evidence="2" type="ORF">PC115_g2046</name>
    <name evidence="3" type="ORF">PC117_g1434</name>
    <name evidence="4" type="ORF">PC118_g390</name>
    <name evidence="5" type="ORF">PC129_g837</name>
</gene>
<dbReference type="PANTHER" id="PTHR47169:SF2">
    <property type="entry name" value="OS01G0541250 PROTEIN"/>
    <property type="match status" value="1"/>
</dbReference>
<accession>A0A329T278</accession>
<dbReference type="EMBL" id="RCMI01000028">
    <property type="protein sequence ID" value="KAG2941267.1"/>
    <property type="molecule type" value="Genomic_DNA"/>
</dbReference>
<dbReference type="Gene3D" id="3.30.420.10">
    <property type="entry name" value="Ribonuclease H-like superfamily/Ribonuclease H"/>
    <property type="match status" value="1"/>
</dbReference>
<evidence type="ECO:0000313" key="1">
    <source>
        <dbReference type="EMBL" id="KAG2867894.1"/>
    </source>
</evidence>
<reference evidence="1" key="2">
    <citation type="submission" date="2018-10" db="EMBL/GenBank/DDBJ databases">
        <title>Effector identification in a new, highly contiguous assembly of the strawberry crown rot pathogen Phytophthora cactorum.</title>
        <authorList>
            <person name="Armitage A.D."/>
            <person name="Nellist C.F."/>
            <person name="Bates H."/>
            <person name="Vickerstaff R.J."/>
            <person name="Harrison R.J."/>
        </authorList>
    </citation>
    <scope>NUCLEOTIDE SEQUENCE</scope>
    <source>
        <strain evidence="1">15-7</strain>
        <strain evidence="2">4032</strain>
        <strain evidence="3">4040</strain>
        <strain evidence="4">P415</strain>
        <strain evidence="5">P421</strain>
    </source>
</reference>
<dbReference type="STRING" id="29920.A0A329T278"/>
<evidence type="ECO:0000313" key="4">
    <source>
        <dbReference type="EMBL" id="KAG3000157.1"/>
    </source>
</evidence>
<dbReference type="Proteomes" id="UP000774804">
    <property type="component" value="Unassembled WGS sequence"/>
</dbReference>
<dbReference type="EMBL" id="MJFZ01000005">
    <property type="protein sequence ID" value="RAW43367.1"/>
    <property type="molecule type" value="Genomic_DNA"/>
</dbReference>
<dbReference type="InterPro" id="IPR036397">
    <property type="entry name" value="RNaseH_sf"/>
</dbReference>
<reference evidence="6 7" key="1">
    <citation type="submission" date="2018-01" db="EMBL/GenBank/DDBJ databases">
        <title>Draft genome of the strawberry crown rot pathogen Phytophthora cactorum.</title>
        <authorList>
            <person name="Armitage A.D."/>
            <person name="Lysoe E."/>
            <person name="Nellist C.F."/>
            <person name="Harrison R.J."/>
            <person name="Brurberg M.B."/>
        </authorList>
    </citation>
    <scope>NUCLEOTIDE SEQUENCE [LARGE SCALE GENOMIC DNA]</scope>
    <source>
        <strain evidence="6 7">10300</strain>
    </source>
</reference>
<dbReference type="Proteomes" id="UP000760860">
    <property type="component" value="Unassembled WGS sequence"/>
</dbReference>
<evidence type="ECO:0000313" key="2">
    <source>
        <dbReference type="EMBL" id="KAG2941267.1"/>
    </source>
</evidence>
<dbReference type="Proteomes" id="UP000697107">
    <property type="component" value="Unassembled WGS sequence"/>
</dbReference>
<comment type="caution">
    <text evidence="6">The sequence shown here is derived from an EMBL/GenBank/DDBJ whole genome shotgun (WGS) entry which is preliminary data.</text>
</comment>
<dbReference type="Proteomes" id="UP000735874">
    <property type="component" value="Unassembled WGS sequence"/>
</dbReference>
<dbReference type="PANTHER" id="PTHR47169">
    <property type="entry name" value="OS01G0541250 PROTEIN"/>
    <property type="match status" value="1"/>
</dbReference>
<sequence length="227" mass="25217">MFDGKIGLWPLAETYVAMRGSVKRKKGTICSRNVASVDRPLHKHYIIEEVIPAIKAKWPASERGRTIYIQQDSATPHVSVSEPDVVAAGTSDGWNICLLFQPPNSPDLNVLDLRFFALIQCIQYRQQTRGIQNLIRAVTVAFEETSTTTLDNIFLTLQCVIQCILLNEGGNRYPLPHIGKEVLRKKGFADRDHVRLGGVQTGCAGPRTSRSAYAVLSCDQNTSASYR</sequence>
<dbReference type="GO" id="GO:0003676">
    <property type="term" value="F:nucleic acid binding"/>
    <property type="evidence" value="ECO:0007669"/>
    <property type="project" value="InterPro"/>
</dbReference>
<protein>
    <recommendedName>
        <fullName evidence="8">Tc1-like transposase DDE domain-containing protein</fullName>
    </recommendedName>
</protein>
<dbReference type="Proteomes" id="UP000736787">
    <property type="component" value="Unassembled WGS sequence"/>
</dbReference>
<dbReference type="AlphaFoldDB" id="A0A329T278"/>
<dbReference type="VEuPathDB" id="FungiDB:PC110_g461"/>
<evidence type="ECO:0000313" key="3">
    <source>
        <dbReference type="EMBL" id="KAG2954174.1"/>
    </source>
</evidence>